<evidence type="ECO:0000313" key="5">
    <source>
        <dbReference type="EMBL" id="RMZ94922.1"/>
    </source>
</evidence>
<keyword evidence="4" id="KW-1133">Transmembrane helix</keyword>
<feature type="active site" description="Proton acceptor" evidence="3">
    <location>
        <position position="190"/>
    </location>
</feature>
<dbReference type="GO" id="GO:0045134">
    <property type="term" value="F:UDP phosphatase activity"/>
    <property type="evidence" value="ECO:0007669"/>
    <property type="project" value="TreeGrafter"/>
</dbReference>
<name>A0A3M7P791_BRAPC</name>
<dbReference type="STRING" id="10195.A0A3M7P791"/>
<evidence type="ECO:0000256" key="2">
    <source>
        <dbReference type="ARBA" id="ARBA00022801"/>
    </source>
</evidence>
<keyword evidence="6" id="KW-1185">Reference proteome</keyword>
<dbReference type="Pfam" id="PF01150">
    <property type="entry name" value="GDA1_CD39"/>
    <property type="match status" value="2"/>
</dbReference>
<dbReference type="Gene3D" id="3.30.420.150">
    <property type="entry name" value="Exopolyphosphatase. Domain 2"/>
    <property type="match status" value="2"/>
</dbReference>
<dbReference type="GO" id="GO:0004382">
    <property type="term" value="F:GDP phosphatase activity"/>
    <property type="evidence" value="ECO:0007669"/>
    <property type="project" value="TreeGrafter"/>
</dbReference>
<evidence type="ECO:0000313" key="6">
    <source>
        <dbReference type="Proteomes" id="UP000276133"/>
    </source>
</evidence>
<dbReference type="Gene3D" id="3.30.420.40">
    <property type="match status" value="1"/>
</dbReference>
<dbReference type="Proteomes" id="UP000276133">
    <property type="component" value="Unassembled WGS sequence"/>
</dbReference>
<dbReference type="OrthoDB" id="6372431at2759"/>
<organism evidence="5 6">
    <name type="scientific">Brachionus plicatilis</name>
    <name type="common">Marine rotifer</name>
    <name type="synonym">Brachionus muelleri</name>
    <dbReference type="NCBI Taxonomy" id="10195"/>
    <lineage>
        <taxon>Eukaryota</taxon>
        <taxon>Metazoa</taxon>
        <taxon>Spiralia</taxon>
        <taxon>Gnathifera</taxon>
        <taxon>Rotifera</taxon>
        <taxon>Eurotatoria</taxon>
        <taxon>Monogononta</taxon>
        <taxon>Pseudotrocha</taxon>
        <taxon>Ploima</taxon>
        <taxon>Brachionidae</taxon>
        <taxon>Brachionus</taxon>
    </lineage>
</organism>
<dbReference type="PANTHER" id="PTHR11782">
    <property type="entry name" value="ADENOSINE/GUANOSINE DIPHOSPHATASE"/>
    <property type="match status" value="1"/>
</dbReference>
<keyword evidence="2 5" id="KW-0378">Hydrolase</keyword>
<accession>A0A3M7P791</accession>
<gene>
    <name evidence="5" type="ORF">BpHYR1_023968</name>
</gene>
<comment type="caution">
    <text evidence="5">The sequence shown here is derived from an EMBL/GenBank/DDBJ whole genome shotgun (WGS) entry which is preliminary data.</text>
</comment>
<protein>
    <submittedName>
        <fullName evidence="5">Ectonucleoside triphosphate diphosphohydrolase 1 isoform X1</fullName>
    </submittedName>
</protein>
<reference evidence="5 6" key="1">
    <citation type="journal article" date="2018" name="Sci. Rep.">
        <title>Genomic signatures of local adaptation to the degree of environmental predictability in rotifers.</title>
        <authorList>
            <person name="Franch-Gras L."/>
            <person name="Hahn C."/>
            <person name="Garcia-Roger E.M."/>
            <person name="Carmona M.J."/>
            <person name="Serra M."/>
            <person name="Gomez A."/>
        </authorList>
    </citation>
    <scope>NUCLEOTIDE SEQUENCE [LARGE SCALE GENOMIC DNA]</scope>
    <source>
        <strain evidence="5">HYR1</strain>
    </source>
</reference>
<sequence>MKFRFIQGSKFNLLIQMALNKKLTRTRIVLILFGTLFLAAFASLIGLSTFFYDSYQYPDEFSIVVDAGSSGSRTYIYSWQGGLSAYKGDDIRVKELFNCKRTPGINALRTKEDVILYFNDCLQEASKFIPNQRKNRTHIILAATAGMRLLNITDKNQSDKILSYIRYHFSKSGFLYKSDDQVKIIDGKDEGLYAWISANYFSEKFSKDTDPITTWGTLDLGAYIIIQNDYTQQVNASCLYSKLALNVSTSTLLNSPCSNGDIFKFNPNIDLEKLKKKSYYIFDGESNPEKCQQELEFLFPEPACDFDKKCSFNNVYQPELISKNKFYAFSSYYYQMVNSEKLAGKILKNDFELYSSETKRLCSLDYNEITSINNKLKPMILDEYLRTTCFYNLYIMKLLSKFQITSFANVEIIDKINDYSIGWTLGYMIDLINRQDFLPEETPPRKIETKFYIPLLIHLAHQKILNRRILEEIT</sequence>
<evidence type="ECO:0000256" key="4">
    <source>
        <dbReference type="SAM" id="Phobius"/>
    </source>
</evidence>
<dbReference type="PANTHER" id="PTHR11782:SF83">
    <property type="entry name" value="GUANOSINE-DIPHOSPHATASE"/>
    <property type="match status" value="1"/>
</dbReference>
<dbReference type="GO" id="GO:0009134">
    <property type="term" value="P:nucleoside diphosphate catabolic process"/>
    <property type="evidence" value="ECO:0007669"/>
    <property type="project" value="TreeGrafter"/>
</dbReference>
<dbReference type="InterPro" id="IPR000407">
    <property type="entry name" value="GDA1_CD39_NTPase"/>
</dbReference>
<keyword evidence="4" id="KW-0472">Membrane</keyword>
<proteinExistence type="inferred from homology"/>
<comment type="similarity">
    <text evidence="1">Belongs to the GDA1/CD39 NTPase family.</text>
</comment>
<dbReference type="GO" id="GO:0017111">
    <property type="term" value="F:ribonucleoside triphosphate phosphatase activity"/>
    <property type="evidence" value="ECO:0007669"/>
    <property type="project" value="TreeGrafter"/>
</dbReference>
<dbReference type="EMBL" id="REGN01012725">
    <property type="protein sequence ID" value="RMZ94922.1"/>
    <property type="molecule type" value="Genomic_DNA"/>
</dbReference>
<evidence type="ECO:0000256" key="3">
    <source>
        <dbReference type="PIRSR" id="PIRSR600407-1"/>
    </source>
</evidence>
<evidence type="ECO:0000256" key="1">
    <source>
        <dbReference type="ARBA" id="ARBA00009283"/>
    </source>
</evidence>
<dbReference type="AlphaFoldDB" id="A0A3M7P791"/>
<feature type="transmembrane region" description="Helical" evidence="4">
    <location>
        <begin position="28"/>
        <end position="52"/>
    </location>
</feature>
<dbReference type="GO" id="GO:0016020">
    <property type="term" value="C:membrane"/>
    <property type="evidence" value="ECO:0007669"/>
    <property type="project" value="TreeGrafter"/>
</dbReference>
<keyword evidence="4" id="KW-0812">Transmembrane</keyword>